<evidence type="ECO:0000313" key="8">
    <source>
        <dbReference type="Proteomes" id="UP001328107"/>
    </source>
</evidence>
<dbReference type="GO" id="GO:0016020">
    <property type="term" value="C:membrane"/>
    <property type="evidence" value="ECO:0007669"/>
    <property type="project" value="UniProtKB-SubCell"/>
</dbReference>
<protein>
    <recommendedName>
        <fullName evidence="6">Neurotransmitter-gated ion-channel ligand-binding domain-containing protein</fullName>
    </recommendedName>
</protein>
<feature type="transmembrane region" description="Helical" evidence="5">
    <location>
        <begin position="253"/>
        <end position="273"/>
    </location>
</feature>
<evidence type="ECO:0000259" key="6">
    <source>
        <dbReference type="Pfam" id="PF02931"/>
    </source>
</evidence>
<comment type="caution">
    <text evidence="7">The sequence shown here is derived from an EMBL/GenBank/DDBJ whole genome shotgun (WGS) entry which is preliminary data.</text>
</comment>
<dbReference type="EMBL" id="BTRK01000002">
    <property type="protein sequence ID" value="GMR35918.1"/>
    <property type="molecule type" value="Genomic_DNA"/>
</dbReference>
<feature type="transmembrane region" description="Helical" evidence="5">
    <location>
        <begin position="181"/>
        <end position="200"/>
    </location>
</feature>
<accession>A0AAN4Z7M7</accession>
<dbReference type="GO" id="GO:0004888">
    <property type="term" value="F:transmembrane signaling receptor activity"/>
    <property type="evidence" value="ECO:0007669"/>
    <property type="project" value="InterPro"/>
</dbReference>
<feature type="transmembrane region" description="Helical" evidence="5">
    <location>
        <begin position="146"/>
        <end position="169"/>
    </location>
</feature>
<sequence length="417" mass="48143">MPDSQASLVSTEQSLSIGLNASGFMDTFVIYSTFYSCEFDVFRFPFDKQRCYYCFIMFNYDSKSELRFNAKYASRPYIYDTSEWSLKLHEIHYEASIDSEFNMGLLYYNISLTRRPQFWIGLVITPTFLIGSLIIIGLFFGRGEDIVNNAVGLGLTTMMSMMVIVGILADSFAKSQNIPILGWYLIAEIIIITLAVLALMSSEVLCRFCSTVVTAACRESAESRYSTKTRNCLNSVKNFLREFLLERGKHSNVWLFALFILAHSVNLIVLFCLSLQRLVSIRNCLLTRPFRFQMEPELQHQNLVGVNWQDPRLSWNSADYGGIDHIYVNRLAVWMPEFYPCESSQVSIVSSEHSLSIGLNSSGFMNIFLIFSALYSCEFDVYRFPFEDCYYCFLISNYDARDELRLDPQFSQRPFIY</sequence>
<dbReference type="AlphaFoldDB" id="A0AAN4Z7M7"/>
<dbReference type="Proteomes" id="UP001328107">
    <property type="component" value="Unassembled WGS sequence"/>
</dbReference>
<evidence type="ECO:0000256" key="1">
    <source>
        <dbReference type="ARBA" id="ARBA00004141"/>
    </source>
</evidence>
<comment type="subcellular location">
    <subcellularLocation>
        <location evidence="1">Membrane</location>
        <topology evidence="1">Multi-pass membrane protein</topology>
    </subcellularLocation>
</comment>
<organism evidence="7 8">
    <name type="scientific">Pristionchus mayeri</name>
    <dbReference type="NCBI Taxonomy" id="1317129"/>
    <lineage>
        <taxon>Eukaryota</taxon>
        <taxon>Metazoa</taxon>
        <taxon>Ecdysozoa</taxon>
        <taxon>Nematoda</taxon>
        <taxon>Chromadorea</taxon>
        <taxon>Rhabditida</taxon>
        <taxon>Rhabditina</taxon>
        <taxon>Diplogasteromorpha</taxon>
        <taxon>Diplogasteroidea</taxon>
        <taxon>Neodiplogasteridae</taxon>
        <taxon>Pristionchus</taxon>
    </lineage>
</organism>
<evidence type="ECO:0000256" key="4">
    <source>
        <dbReference type="ARBA" id="ARBA00023136"/>
    </source>
</evidence>
<name>A0AAN4Z7M7_9BILA</name>
<dbReference type="Gene3D" id="2.70.170.10">
    <property type="entry name" value="Neurotransmitter-gated ion-channel ligand-binding domain"/>
    <property type="match status" value="2"/>
</dbReference>
<dbReference type="InterPro" id="IPR038050">
    <property type="entry name" value="Neuro_actylchol_rec"/>
</dbReference>
<keyword evidence="2 5" id="KW-0812">Transmembrane</keyword>
<dbReference type="SUPFAM" id="SSF63712">
    <property type="entry name" value="Nicotinic receptor ligand binding domain-like"/>
    <property type="match status" value="2"/>
</dbReference>
<reference evidence="8" key="1">
    <citation type="submission" date="2022-10" db="EMBL/GenBank/DDBJ databases">
        <title>Genome assembly of Pristionchus species.</title>
        <authorList>
            <person name="Yoshida K."/>
            <person name="Sommer R.J."/>
        </authorList>
    </citation>
    <scope>NUCLEOTIDE SEQUENCE [LARGE SCALE GENOMIC DNA]</scope>
    <source>
        <strain evidence="8">RS5460</strain>
    </source>
</reference>
<keyword evidence="4 5" id="KW-0472">Membrane</keyword>
<feature type="transmembrane region" description="Helical" evidence="5">
    <location>
        <begin position="118"/>
        <end position="140"/>
    </location>
</feature>
<evidence type="ECO:0000313" key="7">
    <source>
        <dbReference type="EMBL" id="GMR35918.1"/>
    </source>
</evidence>
<feature type="domain" description="Neurotransmitter-gated ion-channel ligand-binding" evidence="6">
    <location>
        <begin position="298"/>
        <end position="388"/>
    </location>
</feature>
<dbReference type="Gene3D" id="1.20.58.390">
    <property type="entry name" value="Neurotransmitter-gated ion-channel transmembrane domain"/>
    <property type="match status" value="1"/>
</dbReference>
<evidence type="ECO:0000256" key="5">
    <source>
        <dbReference type="SAM" id="Phobius"/>
    </source>
</evidence>
<dbReference type="FunFam" id="1.20.58.390:FF:000217">
    <property type="entry name" value="Uncharacterized protein"/>
    <property type="match status" value="1"/>
</dbReference>
<gene>
    <name evidence="7" type="ORF">PMAYCL1PPCAC_06113</name>
</gene>
<dbReference type="InterPro" id="IPR018000">
    <property type="entry name" value="Neurotransmitter_ion_chnl_CS"/>
</dbReference>
<dbReference type="PANTHER" id="PTHR18945">
    <property type="entry name" value="NEUROTRANSMITTER GATED ION CHANNEL"/>
    <property type="match status" value="1"/>
</dbReference>
<keyword evidence="8" id="KW-1185">Reference proteome</keyword>
<dbReference type="GO" id="GO:0005230">
    <property type="term" value="F:extracellular ligand-gated monoatomic ion channel activity"/>
    <property type="evidence" value="ECO:0007669"/>
    <property type="project" value="InterPro"/>
</dbReference>
<dbReference type="PROSITE" id="PS00236">
    <property type="entry name" value="NEUROTR_ION_CHANNEL"/>
    <property type="match status" value="1"/>
</dbReference>
<dbReference type="SUPFAM" id="SSF90112">
    <property type="entry name" value="Neurotransmitter-gated ion-channel transmembrane pore"/>
    <property type="match status" value="1"/>
</dbReference>
<dbReference type="InterPro" id="IPR036734">
    <property type="entry name" value="Neur_chan_lig-bd_sf"/>
</dbReference>
<feature type="non-terminal residue" evidence="7">
    <location>
        <position position="417"/>
    </location>
</feature>
<evidence type="ECO:0000256" key="3">
    <source>
        <dbReference type="ARBA" id="ARBA00022989"/>
    </source>
</evidence>
<dbReference type="Pfam" id="PF02931">
    <property type="entry name" value="Neur_chan_LBD"/>
    <property type="match status" value="2"/>
</dbReference>
<feature type="domain" description="Neurotransmitter-gated ion-channel ligand-binding" evidence="6">
    <location>
        <begin position="11"/>
        <end position="116"/>
    </location>
</feature>
<proteinExistence type="predicted"/>
<keyword evidence="3 5" id="KW-1133">Transmembrane helix</keyword>
<dbReference type="InterPro" id="IPR006202">
    <property type="entry name" value="Neur_chan_lig-bd"/>
</dbReference>
<dbReference type="InterPro" id="IPR006201">
    <property type="entry name" value="Neur_channel"/>
</dbReference>
<evidence type="ECO:0000256" key="2">
    <source>
        <dbReference type="ARBA" id="ARBA00022692"/>
    </source>
</evidence>
<dbReference type="InterPro" id="IPR036719">
    <property type="entry name" value="Neuro-gated_channel_TM_sf"/>
</dbReference>